<reference evidence="3 4" key="1">
    <citation type="journal article" date="2019" name="Environ. Microbiol.">
        <title>Species interactions and distinct microbial communities in high Arctic permafrost affected cryosols are associated with the CH4 and CO2 gas fluxes.</title>
        <authorList>
            <person name="Altshuler I."/>
            <person name="Hamel J."/>
            <person name="Turney S."/>
            <person name="Magnuson E."/>
            <person name="Levesque R."/>
            <person name="Greer C."/>
            <person name="Whyte L.G."/>
        </authorList>
    </citation>
    <scope>NUCLEOTIDE SEQUENCE [LARGE SCALE GENOMIC DNA]</scope>
    <source>
        <strain evidence="3 4">E6.1</strain>
    </source>
</reference>
<proteinExistence type="predicted"/>
<keyword evidence="4" id="KW-1185">Reference proteome</keyword>
<dbReference type="RefSeq" id="WP_140849248.1">
    <property type="nucleotide sequence ID" value="NZ_RCZC01000002.1"/>
</dbReference>
<feature type="chain" id="PRO_5021438545" evidence="2">
    <location>
        <begin position="30"/>
        <end position="318"/>
    </location>
</feature>
<evidence type="ECO:0000313" key="3">
    <source>
        <dbReference type="EMBL" id="TPG54286.1"/>
    </source>
</evidence>
<dbReference type="AlphaFoldDB" id="A0A502FZ22"/>
<feature type="compositionally biased region" description="Pro residues" evidence="1">
    <location>
        <begin position="52"/>
        <end position="62"/>
    </location>
</feature>
<accession>A0A502FZ22</accession>
<evidence type="ECO:0000256" key="1">
    <source>
        <dbReference type="SAM" id="MobiDB-lite"/>
    </source>
</evidence>
<organism evidence="3 4">
    <name type="scientific">Sphingomonas glacialis</name>
    <dbReference type="NCBI Taxonomy" id="658225"/>
    <lineage>
        <taxon>Bacteria</taxon>
        <taxon>Pseudomonadati</taxon>
        <taxon>Pseudomonadota</taxon>
        <taxon>Alphaproteobacteria</taxon>
        <taxon>Sphingomonadales</taxon>
        <taxon>Sphingomonadaceae</taxon>
        <taxon>Sphingomonas</taxon>
    </lineage>
</organism>
<feature type="region of interest" description="Disordered" evidence="1">
    <location>
        <begin position="25"/>
        <end position="98"/>
    </location>
</feature>
<comment type="caution">
    <text evidence="3">The sequence shown here is derived from an EMBL/GenBank/DDBJ whole genome shotgun (WGS) entry which is preliminary data.</text>
</comment>
<gene>
    <name evidence="3" type="ORF">EAH76_06280</name>
</gene>
<sequence>MTRRIPFSTWQMALAVTLTVMPTLASSQAGPPPGAPQGPPPGLQLPPGASGGPPPGAPPPVELTPAQKIVAALPPPGPGGLPPRPPLPADAVMPSADPRDLQGTWVHDKALEFRNQKDMYGALLPYTMEGAKVLSRRVNSLKVGKPFINASAICRPPGAPWQHDLNFPFQVIQTRDYAEFIFEEYHGRWHIALDGTRTPLPAGAPYMGRSVAHWDGGTLVVETSDFKQALWLDVDGTPFSASGKLVQRIRKVSDGGAVPYLEIVTTVIDPTYYTAPWSMIRSFAWAPHQAVFAEYNCEEQVGDPSVRGDAGLVPEPKD</sequence>
<name>A0A502FZ22_9SPHN</name>
<evidence type="ECO:0000256" key="2">
    <source>
        <dbReference type="SAM" id="SignalP"/>
    </source>
</evidence>
<dbReference type="EMBL" id="RCZC01000002">
    <property type="protein sequence ID" value="TPG54286.1"/>
    <property type="molecule type" value="Genomic_DNA"/>
</dbReference>
<protein>
    <submittedName>
        <fullName evidence="3">Uncharacterized protein</fullName>
    </submittedName>
</protein>
<dbReference type="Proteomes" id="UP000319931">
    <property type="component" value="Unassembled WGS sequence"/>
</dbReference>
<dbReference type="OrthoDB" id="7054794at2"/>
<feature type="compositionally biased region" description="Pro residues" evidence="1">
    <location>
        <begin position="73"/>
        <end position="88"/>
    </location>
</feature>
<keyword evidence="2" id="KW-0732">Signal</keyword>
<feature type="signal peptide" evidence="2">
    <location>
        <begin position="1"/>
        <end position="29"/>
    </location>
</feature>
<feature type="compositionally biased region" description="Pro residues" evidence="1">
    <location>
        <begin position="30"/>
        <end position="44"/>
    </location>
</feature>
<evidence type="ECO:0000313" key="4">
    <source>
        <dbReference type="Proteomes" id="UP000319931"/>
    </source>
</evidence>